<dbReference type="GO" id="GO:0000976">
    <property type="term" value="F:transcription cis-regulatory region binding"/>
    <property type="evidence" value="ECO:0007669"/>
    <property type="project" value="TreeGrafter"/>
</dbReference>
<organism evidence="6 7">
    <name type="scientific">Pacificispira spongiicola</name>
    <dbReference type="NCBI Taxonomy" id="2729598"/>
    <lineage>
        <taxon>Bacteria</taxon>
        <taxon>Pseudomonadati</taxon>
        <taxon>Pseudomonadota</taxon>
        <taxon>Alphaproteobacteria</taxon>
        <taxon>Rhodospirillales</taxon>
        <taxon>Rhodospirillaceae</taxon>
        <taxon>Pacificispira</taxon>
    </lineage>
</organism>
<dbReference type="Gene3D" id="1.10.357.10">
    <property type="entry name" value="Tetracycline Repressor, domain 2"/>
    <property type="match status" value="1"/>
</dbReference>
<dbReference type="SUPFAM" id="SSF46689">
    <property type="entry name" value="Homeodomain-like"/>
    <property type="match status" value="1"/>
</dbReference>
<dbReference type="InterPro" id="IPR050109">
    <property type="entry name" value="HTH-type_TetR-like_transc_reg"/>
</dbReference>
<evidence type="ECO:0000313" key="6">
    <source>
        <dbReference type="EMBL" id="NMM46328.1"/>
    </source>
</evidence>
<keyword evidence="7" id="KW-1185">Reference proteome</keyword>
<dbReference type="InterPro" id="IPR009057">
    <property type="entry name" value="Homeodomain-like_sf"/>
</dbReference>
<dbReference type="PROSITE" id="PS50977">
    <property type="entry name" value="HTH_TETR_2"/>
    <property type="match status" value="1"/>
</dbReference>
<dbReference type="PANTHER" id="PTHR30055:SF234">
    <property type="entry name" value="HTH-TYPE TRANSCRIPTIONAL REGULATOR BETI"/>
    <property type="match status" value="1"/>
</dbReference>
<comment type="caution">
    <text evidence="6">The sequence shown here is derived from an EMBL/GenBank/DDBJ whole genome shotgun (WGS) entry which is preliminary data.</text>
</comment>
<feature type="DNA-binding region" description="H-T-H motif" evidence="4">
    <location>
        <begin position="28"/>
        <end position="47"/>
    </location>
</feature>
<keyword evidence="1" id="KW-0805">Transcription regulation</keyword>
<evidence type="ECO:0000256" key="2">
    <source>
        <dbReference type="ARBA" id="ARBA00023125"/>
    </source>
</evidence>
<dbReference type="GO" id="GO:0003700">
    <property type="term" value="F:DNA-binding transcription factor activity"/>
    <property type="evidence" value="ECO:0007669"/>
    <property type="project" value="TreeGrafter"/>
</dbReference>
<dbReference type="Pfam" id="PF00440">
    <property type="entry name" value="TetR_N"/>
    <property type="match status" value="1"/>
</dbReference>
<dbReference type="EMBL" id="JABBNT010000005">
    <property type="protein sequence ID" value="NMM46328.1"/>
    <property type="molecule type" value="Genomic_DNA"/>
</dbReference>
<evidence type="ECO:0000313" key="7">
    <source>
        <dbReference type="Proteomes" id="UP000539372"/>
    </source>
</evidence>
<reference evidence="6 7" key="1">
    <citation type="submission" date="2020-04" db="EMBL/GenBank/DDBJ databases">
        <title>Rhodospirillaceae bacterium KN72 isolated from deep sea.</title>
        <authorList>
            <person name="Zhang D.-C."/>
        </authorList>
    </citation>
    <scope>NUCLEOTIDE SEQUENCE [LARGE SCALE GENOMIC DNA]</scope>
    <source>
        <strain evidence="6 7">KN72</strain>
    </source>
</reference>
<evidence type="ECO:0000256" key="1">
    <source>
        <dbReference type="ARBA" id="ARBA00023015"/>
    </source>
</evidence>
<name>A0A7Y0HH42_9PROT</name>
<evidence type="ECO:0000256" key="3">
    <source>
        <dbReference type="ARBA" id="ARBA00023163"/>
    </source>
</evidence>
<evidence type="ECO:0000256" key="4">
    <source>
        <dbReference type="PROSITE-ProRule" id="PRU00335"/>
    </source>
</evidence>
<dbReference type="InterPro" id="IPR036271">
    <property type="entry name" value="Tet_transcr_reg_TetR-rel_C_sf"/>
</dbReference>
<dbReference type="PANTHER" id="PTHR30055">
    <property type="entry name" value="HTH-TYPE TRANSCRIPTIONAL REGULATOR RUTR"/>
    <property type="match status" value="1"/>
</dbReference>
<gene>
    <name evidence="6" type="ORF">HH303_17690</name>
</gene>
<dbReference type="Pfam" id="PF21993">
    <property type="entry name" value="TetR_C_13_2"/>
    <property type="match status" value="1"/>
</dbReference>
<sequence length="194" mass="20868">MSDRNERRDEILRAVVDWMIANPKADFSLRDVASDIGTSARMLIYHFGTKDALLLAAVEAVGARWAADLSAGQAGSASNSLTAFWKTSLADPNARGLHLLTLQLWTQALAVGGDLYRPFLDRLVGGWNRIVADMLVQDGIDPVAAQHRACLTVAAVEGLILQALTDPAAPVDAAFTQMIEDLERWTDANAQGGP</sequence>
<dbReference type="SUPFAM" id="SSF48498">
    <property type="entry name" value="Tetracyclin repressor-like, C-terminal domain"/>
    <property type="match status" value="1"/>
</dbReference>
<keyword evidence="2 4" id="KW-0238">DNA-binding</keyword>
<protein>
    <submittedName>
        <fullName evidence="6">TetR/AcrR family transcriptional regulator</fullName>
    </submittedName>
</protein>
<dbReference type="InterPro" id="IPR001647">
    <property type="entry name" value="HTH_TetR"/>
</dbReference>
<proteinExistence type="predicted"/>
<dbReference type="InterPro" id="IPR054156">
    <property type="entry name" value="YxaF_TetR_C"/>
</dbReference>
<accession>A0A7Y0HH42</accession>
<feature type="domain" description="HTH tetR-type" evidence="5">
    <location>
        <begin position="5"/>
        <end position="65"/>
    </location>
</feature>
<dbReference type="Proteomes" id="UP000539372">
    <property type="component" value="Unassembled WGS sequence"/>
</dbReference>
<dbReference type="RefSeq" id="WP_169626689.1">
    <property type="nucleotide sequence ID" value="NZ_JABBNT010000005.1"/>
</dbReference>
<dbReference type="AlphaFoldDB" id="A0A7Y0HH42"/>
<keyword evidence="3" id="KW-0804">Transcription</keyword>
<evidence type="ECO:0000259" key="5">
    <source>
        <dbReference type="PROSITE" id="PS50977"/>
    </source>
</evidence>